<dbReference type="Proteomes" id="UP000016931">
    <property type="component" value="Unassembled WGS sequence"/>
</dbReference>
<sequence>MSSHTQDPDPDSEHQRLRLSTETERTLVEDHVDTTTHPTPRAASPTRTLVDASDSPYRGFPSKAHYLAALHEWAEEKRYLSAGTTTVEGFYGNTTLESYASRPKHELGIRRRLREIMEKKKKHTKRSSSWPESLRRAS</sequence>
<protein>
    <submittedName>
        <fullName evidence="2">Uncharacterized protein</fullName>
    </submittedName>
</protein>
<proteinExistence type="predicted"/>
<gene>
    <name evidence="2" type="ORF">SEPMUDRAFT_147687</name>
</gene>
<dbReference type="EMBL" id="KB456261">
    <property type="protein sequence ID" value="EMF15971.1"/>
    <property type="molecule type" value="Genomic_DNA"/>
</dbReference>
<evidence type="ECO:0000313" key="3">
    <source>
        <dbReference type="Proteomes" id="UP000016931"/>
    </source>
</evidence>
<evidence type="ECO:0000256" key="1">
    <source>
        <dbReference type="SAM" id="MobiDB-lite"/>
    </source>
</evidence>
<organism evidence="2 3">
    <name type="scientific">Sphaerulina musiva (strain SO2202)</name>
    <name type="common">Poplar stem canker fungus</name>
    <name type="synonym">Septoria musiva</name>
    <dbReference type="NCBI Taxonomy" id="692275"/>
    <lineage>
        <taxon>Eukaryota</taxon>
        <taxon>Fungi</taxon>
        <taxon>Dikarya</taxon>
        <taxon>Ascomycota</taxon>
        <taxon>Pezizomycotina</taxon>
        <taxon>Dothideomycetes</taxon>
        <taxon>Dothideomycetidae</taxon>
        <taxon>Mycosphaerellales</taxon>
        <taxon>Mycosphaerellaceae</taxon>
        <taxon>Sphaerulina</taxon>
    </lineage>
</organism>
<feature type="region of interest" description="Disordered" evidence="1">
    <location>
        <begin position="1"/>
        <end position="57"/>
    </location>
</feature>
<dbReference type="eggNOG" id="ENOG502T9J9">
    <property type="taxonomic scope" value="Eukaryota"/>
</dbReference>
<accession>M3C6W2</accession>
<feature type="compositionally biased region" description="Basic and acidic residues" evidence="1">
    <location>
        <begin position="11"/>
        <end position="34"/>
    </location>
</feature>
<name>M3C6W2_SPHMS</name>
<dbReference type="OrthoDB" id="5381976at2759"/>
<dbReference type="AlphaFoldDB" id="M3C6W2"/>
<keyword evidence="3" id="KW-1185">Reference proteome</keyword>
<evidence type="ECO:0000313" key="2">
    <source>
        <dbReference type="EMBL" id="EMF15971.1"/>
    </source>
</evidence>
<dbReference type="GeneID" id="27901599"/>
<dbReference type="RefSeq" id="XP_016764092.1">
    <property type="nucleotide sequence ID" value="XM_016904462.1"/>
</dbReference>
<feature type="region of interest" description="Disordered" evidence="1">
    <location>
        <begin position="117"/>
        <end position="138"/>
    </location>
</feature>
<dbReference type="HOGENOM" id="CLU_1856553_0_0_1"/>
<reference evidence="2 3" key="1">
    <citation type="journal article" date="2012" name="PLoS Pathog.">
        <title>Diverse lifestyles and strategies of plant pathogenesis encoded in the genomes of eighteen Dothideomycetes fungi.</title>
        <authorList>
            <person name="Ohm R.A."/>
            <person name="Feau N."/>
            <person name="Henrissat B."/>
            <person name="Schoch C.L."/>
            <person name="Horwitz B.A."/>
            <person name="Barry K.W."/>
            <person name="Condon B.J."/>
            <person name="Copeland A.C."/>
            <person name="Dhillon B."/>
            <person name="Glaser F."/>
            <person name="Hesse C.N."/>
            <person name="Kosti I."/>
            <person name="LaButti K."/>
            <person name="Lindquist E.A."/>
            <person name="Lucas S."/>
            <person name="Salamov A.A."/>
            <person name="Bradshaw R.E."/>
            <person name="Ciuffetti L."/>
            <person name="Hamelin R.C."/>
            <person name="Kema G.H.J."/>
            <person name="Lawrence C."/>
            <person name="Scott J.A."/>
            <person name="Spatafora J.W."/>
            <person name="Turgeon B.G."/>
            <person name="de Wit P.J.G.M."/>
            <person name="Zhong S."/>
            <person name="Goodwin S.B."/>
            <person name="Grigoriev I.V."/>
        </authorList>
    </citation>
    <scope>NUCLEOTIDE SEQUENCE [LARGE SCALE GENOMIC DNA]</scope>
    <source>
        <strain evidence="2 3">SO2202</strain>
    </source>
</reference>